<dbReference type="EMBL" id="CM042011">
    <property type="protein sequence ID" value="KAI3764114.1"/>
    <property type="molecule type" value="Genomic_DNA"/>
</dbReference>
<dbReference type="Proteomes" id="UP001055811">
    <property type="component" value="Linkage Group LG03"/>
</dbReference>
<organism evidence="1 2">
    <name type="scientific">Cichorium intybus</name>
    <name type="common">Chicory</name>
    <dbReference type="NCBI Taxonomy" id="13427"/>
    <lineage>
        <taxon>Eukaryota</taxon>
        <taxon>Viridiplantae</taxon>
        <taxon>Streptophyta</taxon>
        <taxon>Embryophyta</taxon>
        <taxon>Tracheophyta</taxon>
        <taxon>Spermatophyta</taxon>
        <taxon>Magnoliopsida</taxon>
        <taxon>eudicotyledons</taxon>
        <taxon>Gunneridae</taxon>
        <taxon>Pentapetalae</taxon>
        <taxon>asterids</taxon>
        <taxon>campanulids</taxon>
        <taxon>Asterales</taxon>
        <taxon>Asteraceae</taxon>
        <taxon>Cichorioideae</taxon>
        <taxon>Cichorieae</taxon>
        <taxon>Cichoriinae</taxon>
        <taxon>Cichorium</taxon>
    </lineage>
</organism>
<proteinExistence type="predicted"/>
<evidence type="ECO:0000313" key="2">
    <source>
        <dbReference type="Proteomes" id="UP001055811"/>
    </source>
</evidence>
<gene>
    <name evidence="1" type="ORF">L2E82_14117</name>
</gene>
<reference evidence="2" key="1">
    <citation type="journal article" date="2022" name="Mol. Ecol. Resour.">
        <title>The genomes of chicory, endive, great burdock and yacon provide insights into Asteraceae palaeo-polyploidization history and plant inulin production.</title>
        <authorList>
            <person name="Fan W."/>
            <person name="Wang S."/>
            <person name="Wang H."/>
            <person name="Wang A."/>
            <person name="Jiang F."/>
            <person name="Liu H."/>
            <person name="Zhao H."/>
            <person name="Xu D."/>
            <person name="Zhang Y."/>
        </authorList>
    </citation>
    <scope>NUCLEOTIDE SEQUENCE [LARGE SCALE GENOMIC DNA]</scope>
    <source>
        <strain evidence="2">cv. Punajuju</strain>
    </source>
</reference>
<sequence length="270" mass="29802">MYLRWGRANREPEVGSDGESIGDSTKLSAIEHFLNTQFCDFVSVVALLHRRLSFSLSVPVKFEIVERANAGDFTLLLWLHDDDYSAYDLGMTGNRPRLLFAVFANNRGGDCDARETADEIETMRDETADGEGVAGGESKRRTAPMLNERFGGSLDMAAILDFVDTIFQFGHHILMLQGTRDYRIGIAKRIAASGYGVYAIDHPGFGLSEGLHGRPEVRGLPRFLLGQSMGGAIALKVHLKEQHCRGNEAAITTAENSNLFVKIYAKSKQD</sequence>
<name>A0ACB9EYT1_CICIN</name>
<comment type="caution">
    <text evidence="1">The sequence shown here is derived from an EMBL/GenBank/DDBJ whole genome shotgun (WGS) entry which is preliminary data.</text>
</comment>
<reference evidence="1 2" key="2">
    <citation type="journal article" date="2022" name="Mol. Ecol. Resour.">
        <title>The genomes of chicory, endive, great burdock and yacon provide insights into Asteraceae paleo-polyploidization history and plant inulin production.</title>
        <authorList>
            <person name="Fan W."/>
            <person name="Wang S."/>
            <person name="Wang H."/>
            <person name="Wang A."/>
            <person name="Jiang F."/>
            <person name="Liu H."/>
            <person name="Zhao H."/>
            <person name="Xu D."/>
            <person name="Zhang Y."/>
        </authorList>
    </citation>
    <scope>NUCLEOTIDE SEQUENCE [LARGE SCALE GENOMIC DNA]</scope>
    <source>
        <strain evidence="2">cv. Punajuju</strain>
        <tissue evidence="1">Leaves</tissue>
    </source>
</reference>
<accession>A0ACB9EYT1</accession>
<keyword evidence="2" id="KW-1185">Reference proteome</keyword>
<evidence type="ECO:0000313" key="1">
    <source>
        <dbReference type="EMBL" id="KAI3764114.1"/>
    </source>
</evidence>
<protein>
    <submittedName>
        <fullName evidence="1">Uncharacterized protein</fullName>
    </submittedName>
</protein>